<proteinExistence type="predicted"/>
<evidence type="ECO:0000313" key="2">
    <source>
        <dbReference type="Proteomes" id="UP000198520"/>
    </source>
</evidence>
<evidence type="ECO:0008006" key="3">
    <source>
        <dbReference type="Google" id="ProtNLM"/>
    </source>
</evidence>
<name>A0A1I2F0K4_9MICO</name>
<gene>
    <name evidence="1" type="ORF">SAMN04488035_1017</name>
</gene>
<reference evidence="2" key="1">
    <citation type="submission" date="2016-10" db="EMBL/GenBank/DDBJ databases">
        <authorList>
            <person name="Varghese N."/>
            <person name="Submissions S."/>
        </authorList>
    </citation>
    <scope>NUCLEOTIDE SEQUENCE [LARGE SCALE GENOMIC DNA]</scope>
    <source>
        <strain evidence="2">DSM 19083</strain>
    </source>
</reference>
<dbReference type="RefSeq" id="WP_093375832.1">
    <property type="nucleotide sequence ID" value="NZ_BNAN01000002.1"/>
</dbReference>
<protein>
    <recommendedName>
        <fullName evidence="3">UDP-N-acetylmuramyl pentapeptide phosphotransferase/UDP-N-acetylglucosamine-1-phosphate transferase</fullName>
    </recommendedName>
</protein>
<accession>A0A1I2F0K4</accession>
<dbReference type="AlphaFoldDB" id="A0A1I2F0K4"/>
<sequence>MSRAPLAALLAGATTRTLRGALGNLDASRWERVNHRGEAISLLEGPAVLGGLAAGALAVGDVRAVAGVVVAGAGAGAFGLHDDLHEDTKVKGLRGHLGALREGTVTTGALKVAGIGASAFVAAVLLTRGRGPARAADVVVNTGLIAGTANLLNLLDLRPGRALKAGSAVAAALVLGGPGVARGAGCAVLGAAAAAAPADLAERDMLGDSGANALGAVLGAGLSTAPRPVRLLALTGVVGLTLASERVSFSRVIEQTPALRRIDSWGRRA</sequence>
<dbReference type="OrthoDB" id="2679245at2"/>
<dbReference type="STRING" id="285351.SAMN04488035_1017"/>
<evidence type="ECO:0000313" key="1">
    <source>
        <dbReference type="EMBL" id="SFE98040.1"/>
    </source>
</evidence>
<dbReference type="EMBL" id="FONZ01000002">
    <property type="protein sequence ID" value="SFE98040.1"/>
    <property type="molecule type" value="Genomic_DNA"/>
</dbReference>
<keyword evidence="2" id="KW-1185">Reference proteome</keyword>
<organism evidence="1 2">
    <name type="scientific">Flavimobilis marinus</name>
    <dbReference type="NCBI Taxonomy" id="285351"/>
    <lineage>
        <taxon>Bacteria</taxon>
        <taxon>Bacillati</taxon>
        <taxon>Actinomycetota</taxon>
        <taxon>Actinomycetes</taxon>
        <taxon>Micrococcales</taxon>
        <taxon>Jonesiaceae</taxon>
        <taxon>Flavimobilis</taxon>
    </lineage>
</organism>
<dbReference type="Proteomes" id="UP000198520">
    <property type="component" value="Unassembled WGS sequence"/>
</dbReference>